<dbReference type="EMBL" id="OZ023709">
    <property type="protein sequence ID" value="CAK9881755.1"/>
    <property type="molecule type" value="Genomic_DNA"/>
</dbReference>
<evidence type="ECO:0000313" key="2">
    <source>
        <dbReference type="Proteomes" id="UP001497522"/>
    </source>
</evidence>
<organism evidence="1 2">
    <name type="scientific">Sphagnum jensenii</name>
    <dbReference type="NCBI Taxonomy" id="128206"/>
    <lineage>
        <taxon>Eukaryota</taxon>
        <taxon>Viridiplantae</taxon>
        <taxon>Streptophyta</taxon>
        <taxon>Embryophyta</taxon>
        <taxon>Bryophyta</taxon>
        <taxon>Sphagnophytina</taxon>
        <taxon>Sphagnopsida</taxon>
        <taxon>Sphagnales</taxon>
        <taxon>Sphagnaceae</taxon>
        <taxon>Sphagnum</taxon>
    </lineage>
</organism>
<dbReference type="Proteomes" id="UP001497522">
    <property type="component" value="Chromosome 8"/>
</dbReference>
<reference evidence="1" key="1">
    <citation type="submission" date="2024-03" db="EMBL/GenBank/DDBJ databases">
        <authorList>
            <consortium name="ELIXIR-Norway"/>
            <consortium name="Elixir Norway"/>
        </authorList>
    </citation>
    <scope>NUCLEOTIDE SEQUENCE</scope>
</reference>
<evidence type="ECO:0000313" key="1">
    <source>
        <dbReference type="EMBL" id="CAK9881755.1"/>
    </source>
</evidence>
<protein>
    <submittedName>
        <fullName evidence="1">Uncharacterized protein</fullName>
    </submittedName>
</protein>
<sequence length="104" mass="11237">MEAAAASCGCVDSRSPFADSCGLSSSSVGEAEEVTVISSGEVYWFQMEIEIFETSPASWSGSMKHRSSMWNGYKTTVMAVSAWIDQKEMELMKAHSSLACFSNG</sequence>
<gene>
    <name evidence="1" type="ORF">CSSPJE1EN2_LOCUS23111</name>
</gene>
<keyword evidence="2" id="KW-1185">Reference proteome</keyword>
<proteinExistence type="predicted"/>
<accession>A0ABP1BZ61</accession>
<name>A0ABP1BZ61_9BRYO</name>